<reference evidence="2 3" key="1">
    <citation type="submission" date="2024-10" db="EMBL/GenBank/DDBJ databases">
        <title>The Natural Products Discovery Center: Release of the First 8490 Sequenced Strains for Exploring Actinobacteria Biosynthetic Diversity.</title>
        <authorList>
            <person name="Kalkreuter E."/>
            <person name="Kautsar S.A."/>
            <person name="Yang D."/>
            <person name="Bader C.D."/>
            <person name="Teijaro C.N."/>
            <person name="Fluegel L."/>
            <person name="Davis C.M."/>
            <person name="Simpson J.R."/>
            <person name="Lauterbach L."/>
            <person name="Steele A.D."/>
            <person name="Gui C."/>
            <person name="Meng S."/>
            <person name="Li G."/>
            <person name="Viehrig K."/>
            <person name="Ye F."/>
            <person name="Su P."/>
            <person name="Kiefer A.F."/>
            <person name="Nichols A."/>
            <person name="Cepeda A.J."/>
            <person name="Yan W."/>
            <person name="Fan B."/>
            <person name="Jiang Y."/>
            <person name="Adhikari A."/>
            <person name="Zheng C.-J."/>
            <person name="Schuster L."/>
            <person name="Cowan T.M."/>
            <person name="Smanski M.J."/>
            <person name="Chevrette M.G."/>
            <person name="De Carvalho L.P.S."/>
            <person name="Shen B."/>
        </authorList>
    </citation>
    <scope>NUCLEOTIDE SEQUENCE [LARGE SCALE GENOMIC DNA]</scope>
    <source>
        <strain evidence="2 3">NPDC019275</strain>
    </source>
</reference>
<feature type="region of interest" description="Disordered" evidence="1">
    <location>
        <begin position="491"/>
        <end position="563"/>
    </location>
</feature>
<comment type="caution">
    <text evidence="2">The sequence shown here is derived from an EMBL/GenBank/DDBJ whole genome shotgun (WGS) entry which is preliminary data.</text>
</comment>
<feature type="region of interest" description="Disordered" evidence="1">
    <location>
        <begin position="1"/>
        <end position="24"/>
    </location>
</feature>
<name>A0ABW7X4B3_9NOCA</name>
<gene>
    <name evidence="2" type="ORF">ACH49W_21480</name>
</gene>
<organism evidence="2 3">
    <name type="scientific">Nocardia xishanensis</name>
    <dbReference type="NCBI Taxonomy" id="238964"/>
    <lineage>
        <taxon>Bacteria</taxon>
        <taxon>Bacillati</taxon>
        <taxon>Actinomycetota</taxon>
        <taxon>Actinomycetes</taxon>
        <taxon>Mycobacteriales</taxon>
        <taxon>Nocardiaceae</taxon>
        <taxon>Nocardia</taxon>
    </lineage>
</organism>
<sequence length="908" mass="97782">MADIYGLPDTTGRKEGDTWTTTLPDGRTVVNTIPQGNGNQTVDQVITNPDGSKTNSRVAGNGLGGWQRWNDDSTGTSSYAGKDTQDSDVYGQHFNPGESTSGRPSHEFGMSSDYKTTATASYDQQGNRVGTDVGHANTNGLYDNVHVDNYGNKTFSATTRDGNGGLVSTFTGQVDSDGYGWKILGDKRWDVSPDSQGKPVLTRTETTDKGVHLYRIDESGKTTHEFRGNKPGQWYRDTIGTDAEGKTTITRLDVHLGVTVYDTEGNILEGGPKVAPGTIDTLGIADKVIDTVFFWNPIAKGGNKAGVHALVGLGAMAGLWDDVSVPLNLPTQEQAFDGLVDTGKNLAKEYLYLGGTFKDTNGNPIYSPDGKLDQQHATLNFYNDLSKAVIGTDWSQFPDKPLETLGTAGFGIATFFIPGPKGLTGLANGERLAAGLGEAGARAAIPDQPWPSLPERIGGAPDLPPLGKPDTLNEIDSGLNAPRSYPGGGVVDPAGIAGPTIDDPSFVPSNHKPRPRSMSPERAPGTHGRRPRGGAPKPLWRQPKLTQPEVEAMTPPRDRGGVDPAHDTPWIDSAGQAHPPNTFDLSKNPKRSSIGGFIGDALTRARLKLDGYDIIAAGEDAKIPIPGTWPPRYFKPDFIVRDPVDGKLILIESKFNDSTYELGQLFGYPQYAAGERVLQIDASANKTIEAALLDRRINPSDAVVKGVETYRWNKEWAPSDDVVYRAANDPGFGDLIRGAKNNPQWRDSALSAYAELNGEAAKRATDSEDWAMAFYYQSRKQAIEWARTMPADQQFLQDTLLSAFVPELAPLLPDVPIFIPGRAAPDDISSPIDLSGAARLHLAPAYLGLQEAVTSPPSESTHPLFRRLPVSQVQNQSLSINIDLVSDGASDDHIESARVRAYGAHLRI</sequence>
<dbReference type="RefSeq" id="WP_397093276.1">
    <property type="nucleotide sequence ID" value="NZ_JBIRYO010000014.1"/>
</dbReference>
<dbReference type="Proteomes" id="UP001611415">
    <property type="component" value="Unassembled WGS sequence"/>
</dbReference>
<evidence type="ECO:0000313" key="3">
    <source>
        <dbReference type="Proteomes" id="UP001611415"/>
    </source>
</evidence>
<keyword evidence="3" id="KW-1185">Reference proteome</keyword>
<feature type="compositionally biased region" description="Polar residues" evidence="1">
    <location>
        <begin position="48"/>
        <end position="58"/>
    </location>
</feature>
<feature type="region of interest" description="Disordered" evidence="1">
    <location>
        <begin position="48"/>
        <end position="111"/>
    </location>
</feature>
<proteinExistence type="predicted"/>
<evidence type="ECO:0000313" key="2">
    <source>
        <dbReference type="EMBL" id="MFI2475954.1"/>
    </source>
</evidence>
<dbReference type="EMBL" id="JBIRYO010000014">
    <property type="protein sequence ID" value="MFI2475954.1"/>
    <property type="molecule type" value="Genomic_DNA"/>
</dbReference>
<evidence type="ECO:0000256" key="1">
    <source>
        <dbReference type="SAM" id="MobiDB-lite"/>
    </source>
</evidence>
<protein>
    <submittedName>
        <fullName evidence="2">Uncharacterized protein</fullName>
    </submittedName>
</protein>
<accession>A0ABW7X4B3</accession>